<evidence type="ECO:0000256" key="17">
    <source>
        <dbReference type="ARBA" id="ARBA00048679"/>
    </source>
</evidence>
<dbReference type="SUPFAM" id="SSF56112">
    <property type="entry name" value="Protein kinase-like (PK-like)"/>
    <property type="match status" value="1"/>
</dbReference>
<keyword evidence="10 18" id="KW-0547">Nucleotide-binding</keyword>
<evidence type="ECO:0000256" key="2">
    <source>
        <dbReference type="ARBA" id="ARBA00012513"/>
    </source>
</evidence>
<keyword evidence="15" id="KW-0675">Receptor</keyword>
<keyword evidence="5" id="KW-0433">Leucine-rich repeat</keyword>
<dbReference type="InterPro" id="IPR024788">
    <property type="entry name" value="Malectin-like_Carb-bd_dom"/>
</dbReference>
<dbReference type="FunFam" id="1.10.510.10:FF:000146">
    <property type="entry name" value="LRR receptor-like serine/threonine-protein kinase IOS1"/>
    <property type="match status" value="1"/>
</dbReference>
<dbReference type="Gene3D" id="3.30.200.20">
    <property type="entry name" value="Phosphorylase Kinase, domain 1"/>
    <property type="match status" value="1"/>
</dbReference>
<keyword evidence="8 21" id="KW-0732">Signal</keyword>
<dbReference type="InterPro" id="IPR003591">
    <property type="entry name" value="Leu-rich_rpt_typical-subtyp"/>
</dbReference>
<dbReference type="SUPFAM" id="SSF52058">
    <property type="entry name" value="L domain-like"/>
    <property type="match status" value="1"/>
</dbReference>
<dbReference type="Pfam" id="PF07714">
    <property type="entry name" value="PK_Tyr_Ser-Thr"/>
    <property type="match status" value="1"/>
</dbReference>
<feature type="transmembrane region" description="Helical" evidence="20">
    <location>
        <begin position="535"/>
        <end position="557"/>
    </location>
</feature>
<dbReference type="EC" id="2.7.11.1" evidence="2"/>
<dbReference type="InterPro" id="IPR017441">
    <property type="entry name" value="Protein_kinase_ATP_BS"/>
</dbReference>
<dbReference type="InterPro" id="IPR008271">
    <property type="entry name" value="Ser/Thr_kinase_AS"/>
</dbReference>
<keyword evidence="3" id="KW-0723">Serine/threonine-protein kinase</keyword>
<evidence type="ECO:0000256" key="14">
    <source>
        <dbReference type="ARBA" id="ARBA00023136"/>
    </source>
</evidence>
<sequence>MMRYFLCLGILAAAVLVNGQPAFVSIDCGFSGDHAYNDLDTNLTYQPDGEFIDTGSNHELGATYVTDKPTQARNLRSFPDGTRNCYTIKNVIRGYKYLMRASFLYGNYDNDNSLTDNGQLAFDLYLGVSLWKTMRIIDADQLYIAEIITIASSDYFFICLLRTGNGTPFISALELRPIDNGIYHDVNQTVSLLLWERWDMGSDQTFRYPKDKYDRKWMPDGIGRSCSANLYRCNSNSEPNPNVVATTELVRFDANDPYAVPSVVMQTAKVAPDNITLEIDFRDGNSISPPPLPPPLFYIYLHFSELNASASASASRVFLIKIPGIKSIPYTMTSEYLAERHVPISYQADPDPSTYYLTLTKMQGSMLPPLINAMEVYSKINLASIATDERDVDAMMAIKKQYDNKHNWQGDPCVPANLSWSIVNCTSSSSTSFRVTSLNLSYKGLEDSLSTAIANLTALKILDLSNNYLRTFPDFLANLSSLQSLDLSSNKLDGPMPAHLCHKQAKGLLSLRLEGNPCSSGGACECSKHTNRSQVLVVSMAATVVVVLILLSVFFIWRRRRGKRQPSKPQQKWKQIGGSSFHTDNSRFTYHDLRMITNNFERAIGKGGFGTVYYGRLPDGTEVAVKMQKRLLAIDEGVTEELKNDELSSYSHAIKEFQVEAQLLSRVHHRNLVSLIGFCNEGYSLGLVFEYAAQGSLRDHLSEKAYSEKNLSWRERLRIAIDAAQGLEYLHKSCKPPIIHRDVKTSNILLSENFEAKIADFGLSKSFLSDAQTHISTHAIAGTPGYVDPEYHNTFRFNEKSDVYGFGIVLLELVTGLPAVLKFPETGHILQWVRQGLARGNVADIVDLRLKRQYDNYSVKKIIDLALHCTSMDANERPTMTVVSMLLKESLQLELARGEPEPSMSSYTEILDVSQSGTSEITSSAPEMSGPSAR</sequence>
<evidence type="ECO:0000256" key="1">
    <source>
        <dbReference type="ARBA" id="ARBA00004162"/>
    </source>
</evidence>
<evidence type="ECO:0000256" key="9">
    <source>
        <dbReference type="ARBA" id="ARBA00022737"/>
    </source>
</evidence>
<proteinExistence type="predicted"/>
<evidence type="ECO:0000256" key="16">
    <source>
        <dbReference type="ARBA" id="ARBA00047899"/>
    </source>
</evidence>
<keyword evidence="9" id="KW-0677">Repeat</keyword>
<evidence type="ECO:0000256" key="19">
    <source>
        <dbReference type="SAM" id="MobiDB-lite"/>
    </source>
</evidence>
<dbReference type="PANTHER" id="PTHR45631:SF202">
    <property type="entry name" value="SENESCENCE-INDUCED RECEPTOR-LIKE SERINE_THREONINE-PROTEIN KINASE"/>
    <property type="match status" value="1"/>
</dbReference>
<comment type="catalytic activity">
    <reaction evidence="17">
        <text>L-seryl-[protein] + ATP = O-phospho-L-seryl-[protein] + ADP + H(+)</text>
        <dbReference type="Rhea" id="RHEA:17989"/>
        <dbReference type="Rhea" id="RHEA-COMP:9863"/>
        <dbReference type="Rhea" id="RHEA-COMP:11604"/>
        <dbReference type="ChEBI" id="CHEBI:15378"/>
        <dbReference type="ChEBI" id="CHEBI:29999"/>
        <dbReference type="ChEBI" id="CHEBI:30616"/>
        <dbReference type="ChEBI" id="CHEBI:83421"/>
        <dbReference type="ChEBI" id="CHEBI:456216"/>
        <dbReference type="EC" id="2.7.11.1"/>
    </reaction>
</comment>
<evidence type="ECO:0000256" key="5">
    <source>
        <dbReference type="ARBA" id="ARBA00022614"/>
    </source>
</evidence>
<dbReference type="InterPro" id="IPR001245">
    <property type="entry name" value="Ser-Thr/Tyr_kinase_cat_dom"/>
</dbReference>
<dbReference type="PANTHER" id="PTHR45631">
    <property type="entry name" value="OS07G0107800 PROTEIN-RELATED"/>
    <property type="match status" value="1"/>
</dbReference>
<evidence type="ECO:0000256" key="4">
    <source>
        <dbReference type="ARBA" id="ARBA00022553"/>
    </source>
</evidence>
<evidence type="ECO:0000256" key="7">
    <source>
        <dbReference type="ARBA" id="ARBA00022692"/>
    </source>
</evidence>
<comment type="subcellular location">
    <subcellularLocation>
        <location evidence="1">Cell membrane</location>
        <topology evidence="1">Single-pass membrane protein</topology>
    </subcellularLocation>
</comment>
<dbReference type="Gene3D" id="3.80.10.10">
    <property type="entry name" value="Ribonuclease Inhibitor"/>
    <property type="match status" value="1"/>
</dbReference>
<evidence type="ECO:0000256" key="13">
    <source>
        <dbReference type="ARBA" id="ARBA00022989"/>
    </source>
</evidence>
<evidence type="ECO:0000256" key="20">
    <source>
        <dbReference type="SAM" id="Phobius"/>
    </source>
</evidence>
<feature type="chain" id="PRO_5035229396" description="non-specific serine/threonine protein kinase" evidence="21">
    <location>
        <begin position="20"/>
        <end position="934"/>
    </location>
</feature>
<evidence type="ECO:0000313" key="24">
    <source>
        <dbReference type="Proteomes" id="UP000734854"/>
    </source>
</evidence>
<feature type="region of interest" description="Disordered" evidence="19">
    <location>
        <begin position="898"/>
        <end position="934"/>
    </location>
</feature>
<keyword evidence="12 18" id="KW-0067">ATP-binding</keyword>
<dbReference type="EMBL" id="JACMSC010000016">
    <property type="protein sequence ID" value="KAG6483489.1"/>
    <property type="molecule type" value="Genomic_DNA"/>
</dbReference>
<dbReference type="SMART" id="SM00220">
    <property type="entry name" value="S_TKc"/>
    <property type="match status" value="1"/>
</dbReference>
<dbReference type="Proteomes" id="UP000734854">
    <property type="component" value="Unassembled WGS sequence"/>
</dbReference>
<dbReference type="PROSITE" id="PS00107">
    <property type="entry name" value="PROTEIN_KINASE_ATP"/>
    <property type="match status" value="1"/>
</dbReference>
<dbReference type="Pfam" id="PF12819">
    <property type="entry name" value="Malectin_like"/>
    <property type="match status" value="1"/>
</dbReference>
<dbReference type="CDD" id="cd14066">
    <property type="entry name" value="STKc_IRAK"/>
    <property type="match status" value="1"/>
</dbReference>
<gene>
    <name evidence="23" type="ORF">ZIOFF_060137</name>
</gene>
<keyword evidence="11" id="KW-0418">Kinase</keyword>
<dbReference type="GO" id="GO:0004674">
    <property type="term" value="F:protein serine/threonine kinase activity"/>
    <property type="evidence" value="ECO:0007669"/>
    <property type="project" value="UniProtKB-KW"/>
</dbReference>
<evidence type="ECO:0000256" key="21">
    <source>
        <dbReference type="SAM" id="SignalP"/>
    </source>
</evidence>
<name>A0A8J5FML6_ZINOF</name>
<dbReference type="FunFam" id="3.80.10.10:FF:000129">
    <property type="entry name" value="Leucine-rich repeat receptor-like kinase"/>
    <property type="match status" value="1"/>
</dbReference>
<evidence type="ECO:0000256" key="15">
    <source>
        <dbReference type="ARBA" id="ARBA00023170"/>
    </source>
</evidence>
<feature type="compositionally biased region" description="Polar residues" evidence="19">
    <location>
        <begin position="903"/>
        <end position="926"/>
    </location>
</feature>
<evidence type="ECO:0000313" key="23">
    <source>
        <dbReference type="EMBL" id="KAG6483489.1"/>
    </source>
</evidence>
<dbReference type="Pfam" id="PF13855">
    <property type="entry name" value="LRR_8"/>
    <property type="match status" value="1"/>
</dbReference>
<comment type="catalytic activity">
    <reaction evidence="16">
        <text>L-threonyl-[protein] + ATP = O-phospho-L-threonyl-[protein] + ADP + H(+)</text>
        <dbReference type="Rhea" id="RHEA:46608"/>
        <dbReference type="Rhea" id="RHEA-COMP:11060"/>
        <dbReference type="Rhea" id="RHEA-COMP:11605"/>
        <dbReference type="ChEBI" id="CHEBI:15378"/>
        <dbReference type="ChEBI" id="CHEBI:30013"/>
        <dbReference type="ChEBI" id="CHEBI:30616"/>
        <dbReference type="ChEBI" id="CHEBI:61977"/>
        <dbReference type="ChEBI" id="CHEBI:456216"/>
        <dbReference type="EC" id="2.7.11.1"/>
    </reaction>
</comment>
<feature type="signal peptide" evidence="21">
    <location>
        <begin position="1"/>
        <end position="19"/>
    </location>
</feature>
<reference evidence="23 24" key="1">
    <citation type="submission" date="2020-08" db="EMBL/GenBank/DDBJ databases">
        <title>Plant Genome Project.</title>
        <authorList>
            <person name="Zhang R.-G."/>
        </authorList>
    </citation>
    <scope>NUCLEOTIDE SEQUENCE [LARGE SCALE GENOMIC DNA]</scope>
    <source>
        <tissue evidence="23">Rhizome</tissue>
    </source>
</reference>
<evidence type="ECO:0000256" key="11">
    <source>
        <dbReference type="ARBA" id="ARBA00022777"/>
    </source>
</evidence>
<comment type="caution">
    <text evidence="23">The sequence shown here is derived from an EMBL/GenBank/DDBJ whole genome shotgun (WGS) entry which is preliminary data.</text>
</comment>
<keyword evidence="4" id="KW-0597">Phosphoprotein</keyword>
<dbReference type="InterPro" id="IPR032675">
    <property type="entry name" value="LRR_dom_sf"/>
</dbReference>
<evidence type="ECO:0000256" key="3">
    <source>
        <dbReference type="ARBA" id="ARBA00022527"/>
    </source>
</evidence>
<dbReference type="InterPro" id="IPR001611">
    <property type="entry name" value="Leu-rich_rpt"/>
</dbReference>
<accession>A0A8J5FML6</accession>
<feature type="domain" description="Protein kinase" evidence="22">
    <location>
        <begin position="598"/>
        <end position="891"/>
    </location>
</feature>
<dbReference type="Gene3D" id="1.10.510.10">
    <property type="entry name" value="Transferase(Phosphotransferase) domain 1"/>
    <property type="match status" value="1"/>
</dbReference>
<evidence type="ECO:0000256" key="6">
    <source>
        <dbReference type="ARBA" id="ARBA00022679"/>
    </source>
</evidence>
<evidence type="ECO:0000256" key="10">
    <source>
        <dbReference type="ARBA" id="ARBA00022741"/>
    </source>
</evidence>
<evidence type="ECO:0000256" key="18">
    <source>
        <dbReference type="PROSITE-ProRule" id="PRU10141"/>
    </source>
</evidence>
<keyword evidence="6" id="KW-0808">Transferase</keyword>
<dbReference type="SMART" id="SM00369">
    <property type="entry name" value="LRR_TYP"/>
    <property type="match status" value="2"/>
</dbReference>
<dbReference type="PROSITE" id="PS00108">
    <property type="entry name" value="PROTEIN_KINASE_ST"/>
    <property type="match status" value="1"/>
</dbReference>
<protein>
    <recommendedName>
        <fullName evidence="2">non-specific serine/threonine protein kinase</fullName>
        <ecNumber evidence="2">2.7.11.1</ecNumber>
    </recommendedName>
</protein>
<organism evidence="23 24">
    <name type="scientific">Zingiber officinale</name>
    <name type="common">Ginger</name>
    <name type="synonym">Amomum zingiber</name>
    <dbReference type="NCBI Taxonomy" id="94328"/>
    <lineage>
        <taxon>Eukaryota</taxon>
        <taxon>Viridiplantae</taxon>
        <taxon>Streptophyta</taxon>
        <taxon>Embryophyta</taxon>
        <taxon>Tracheophyta</taxon>
        <taxon>Spermatophyta</taxon>
        <taxon>Magnoliopsida</taxon>
        <taxon>Liliopsida</taxon>
        <taxon>Zingiberales</taxon>
        <taxon>Zingiberaceae</taxon>
        <taxon>Zingiber</taxon>
    </lineage>
</organism>
<dbReference type="GO" id="GO:0005886">
    <property type="term" value="C:plasma membrane"/>
    <property type="evidence" value="ECO:0007669"/>
    <property type="project" value="UniProtKB-SubCell"/>
</dbReference>
<dbReference type="InterPro" id="IPR000719">
    <property type="entry name" value="Prot_kinase_dom"/>
</dbReference>
<keyword evidence="24" id="KW-1185">Reference proteome</keyword>
<dbReference type="PRINTS" id="PR00019">
    <property type="entry name" value="LEURICHRPT"/>
</dbReference>
<keyword evidence="14 20" id="KW-0472">Membrane</keyword>
<keyword evidence="7 20" id="KW-0812">Transmembrane</keyword>
<dbReference type="InterPro" id="IPR011009">
    <property type="entry name" value="Kinase-like_dom_sf"/>
</dbReference>
<dbReference type="AlphaFoldDB" id="A0A8J5FML6"/>
<evidence type="ECO:0000256" key="8">
    <source>
        <dbReference type="ARBA" id="ARBA00022729"/>
    </source>
</evidence>
<dbReference type="PROSITE" id="PS50011">
    <property type="entry name" value="PROTEIN_KINASE_DOM"/>
    <property type="match status" value="1"/>
</dbReference>
<evidence type="ECO:0000256" key="12">
    <source>
        <dbReference type="ARBA" id="ARBA00022840"/>
    </source>
</evidence>
<feature type="binding site" evidence="18">
    <location>
        <position position="626"/>
    </location>
    <ligand>
        <name>ATP</name>
        <dbReference type="ChEBI" id="CHEBI:30616"/>
    </ligand>
</feature>
<dbReference type="PROSITE" id="PS51450">
    <property type="entry name" value="LRR"/>
    <property type="match status" value="1"/>
</dbReference>
<keyword evidence="13 20" id="KW-1133">Transmembrane helix</keyword>
<evidence type="ECO:0000259" key="22">
    <source>
        <dbReference type="PROSITE" id="PS50011"/>
    </source>
</evidence>
<dbReference type="GO" id="GO:0005524">
    <property type="term" value="F:ATP binding"/>
    <property type="evidence" value="ECO:0007669"/>
    <property type="project" value="UniProtKB-UniRule"/>
</dbReference>